<evidence type="ECO:0000313" key="2">
    <source>
        <dbReference type="Proteomes" id="UP001732700"/>
    </source>
</evidence>
<protein>
    <submittedName>
        <fullName evidence="1">Uncharacterized protein</fullName>
    </submittedName>
</protein>
<dbReference type="Proteomes" id="UP001732700">
    <property type="component" value="Chromosome 1C"/>
</dbReference>
<evidence type="ECO:0000313" key="1">
    <source>
        <dbReference type="EnsemblPlants" id="AVESA.00010b.r2.1CG0086990.1.CDS.1"/>
    </source>
</evidence>
<name>A0ACD5TN63_AVESA</name>
<proteinExistence type="predicted"/>
<keyword evidence="2" id="KW-1185">Reference proteome</keyword>
<dbReference type="EnsemblPlants" id="AVESA.00010b.r2.1CG0086990.1">
    <property type="protein sequence ID" value="AVESA.00010b.r2.1CG0086990.1.CDS.1"/>
    <property type="gene ID" value="AVESA.00010b.r2.1CG0086990"/>
</dbReference>
<sequence length="604" mass="68119">MDSADMLNVRFHFDGEFVHIGPQLEYVGGGEGMSVIERNKLSFREIKGHLTDHTDVKKSMKYYFLIPGRPMSEGLVLLYDDNSCIKIFEHINDGGVVDLYVEYHGEEENHSSDESASNFEDEIGSGSDPDVVITADDTTQISHDVVTCSSQVFNPGSQCGTQNIVQKVSVSTGAVEAQGSEVGHSNISDSESEDSDYVPIDLTDDSGEDDEAIDLRKHARQYRKKIRDSQRWVEGDSSGPVPIELVANVEELVEQQNMEEEFDSGSEDYSYDDATDEEDGHIVRRKTKFTKYDPNTEIPHFSLGMVFRSKHQMRKAVVKYGLVTHRNIVFLKSEEGRVRAKCGWPSCPWVIYAAKRSRCSRFQVLTYEDEHHCAPNRDNKLVTSKIIAAKYEHFLLANPTWKIESIKSTVLKDFFCDVSTSKCKAAKKIVMDKLLEGMAGEYTKVFDYQLELLRSNPGSTVVVCLDPNNMEKKVFQRFYVCFNALKTGFKAGCRRVIGLDGCFFKGACQGELLCAIGRDANNQMYPVAWAVVEQETTENWEWFIGLLIKDLNINDDGAGWVFISDQQKVFNVSLLVFYSISSNMIIRVCLVASTIILLIYARPI</sequence>
<reference evidence="1" key="2">
    <citation type="submission" date="2025-09" db="UniProtKB">
        <authorList>
            <consortium name="EnsemblPlants"/>
        </authorList>
    </citation>
    <scope>IDENTIFICATION</scope>
</reference>
<accession>A0ACD5TN63</accession>
<reference evidence="1" key="1">
    <citation type="submission" date="2021-05" db="EMBL/GenBank/DDBJ databases">
        <authorList>
            <person name="Scholz U."/>
            <person name="Mascher M."/>
            <person name="Fiebig A."/>
        </authorList>
    </citation>
    <scope>NUCLEOTIDE SEQUENCE [LARGE SCALE GENOMIC DNA]</scope>
</reference>
<organism evidence="1 2">
    <name type="scientific">Avena sativa</name>
    <name type="common">Oat</name>
    <dbReference type="NCBI Taxonomy" id="4498"/>
    <lineage>
        <taxon>Eukaryota</taxon>
        <taxon>Viridiplantae</taxon>
        <taxon>Streptophyta</taxon>
        <taxon>Embryophyta</taxon>
        <taxon>Tracheophyta</taxon>
        <taxon>Spermatophyta</taxon>
        <taxon>Magnoliopsida</taxon>
        <taxon>Liliopsida</taxon>
        <taxon>Poales</taxon>
        <taxon>Poaceae</taxon>
        <taxon>BOP clade</taxon>
        <taxon>Pooideae</taxon>
        <taxon>Poodae</taxon>
        <taxon>Poeae</taxon>
        <taxon>Poeae Chloroplast Group 1 (Aveneae type)</taxon>
        <taxon>Aveninae</taxon>
        <taxon>Avena</taxon>
    </lineage>
</organism>